<dbReference type="Proteomes" id="UP000318529">
    <property type="component" value="Unassembled WGS sequence"/>
</dbReference>
<dbReference type="Pfam" id="PF13730">
    <property type="entry name" value="HTH_36"/>
    <property type="match status" value="1"/>
</dbReference>
<dbReference type="EMBL" id="VITH01000006">
    <property type="protein sequence ID" value="TWA83134.1"/>
    <property type="molecule type" value="Genomic_DNA"/>
</dbReference>
<dbReference type="AlphaFoldDB" id="A0A560CE47"/>
<organism evidence="2 3">
    <name type="scientific">Azospirillum brasilense</name>
    <dbReference type="NCBI Taxonomy" id="192"/>
    <lineage>
        <taxon>Bacteria</taxon>
        <taxon>Pseudomonadati</taxon>
        <taxon>Pseudomonadota</taxon>
        <taxon>Alphaproteobacteria</taxon>
        <taxon>Rhodospirillales</taxon>
        <taxon>Azospirillaceae</taxon>
        <taxon>Azospirillum</taxon>
    </lineage>
</organism>
<dbReference type="InterPro" id="IPR036390">
    <property type="entry name" value="WH_DNA-bd_sf"/>
</dbReference>
<dbReference type="SUPFAM" id="SSF46785">
    <property type="entry name" value="Winged helix' DNA-binding domain"/>
    <property type="match status" value="1"/>
</dbReference>
<name>A0A560CE47_AZOBR</name>
<feature type="compositionally biased region" description="Basic and acidic residues" evidence="1">
    <location>
        <begin position="29"/>
        <end position="39"/>
    </location>
</feature>
<comment type="caution">
    <text evidence="2">The sequence shown here is derived from an EMBL/GenBank/DDBJ whole genome shotgun (WGS) entry which is preliminary data.</text>
</comment>
<dbReference type="InterPro" id="IPR036388">
    <property type="entry name" value="WH-like_DNA-bd_sf"/>
</dbReference>
<accession>A0A560CE47</accession>
<reference evidence="2 3" key="1">
    <citation type="submission" date="2019-06" db="EMBL/GenBank/DDBJ databases">
        <title>Genomic Encyclopedia of Type Strains, Phase IV (KMG-V): Genome sequencing to study the core and pangenomes of soil and plant-associated prokaryotes.</title>
        <authorList>
            <person name="Whitman W."/>
        </authorList>
    </citation>
    <scope>NUCLEOTIDE SEQUENCE [LARGE SCALE GENOMIC DNA]</scope>
    <source>
        <strain evidence="2 3">BR 11650</strain>
    </source>
</reference>
<dbReference type="Gene3D" id="1.10.10.10">
    <property type="entry name" value="Winged helix-like DNA-binding domain superfamily/Winged helix DNA-binding domain"/>
    <property type="match status" value="1"/>
</dbReference>
<sequence length="312" mass="34335">MSARQTFNERAPILERRRVPVAVTRKAPKHDGETGRDSGARATMTTSTDPISRWGKIPAWWLDHPDLEADGFAVLAALATYADEQGVCWPSQSTLAAKLKRSRPTINRILQRLDDMGLVRIEHRRGRDGSRLSCLYRLRVERDGETADEAATRPVPDIDRDDSEADVPCPLASQEQLHSEQIPDSLASCGRRPAHEVSADWVPSADDLAWARSRFDAVDIGRHVEGFVLRCQAHGYRYRDISAAWRAWLAQDAAAVKTPAVKTAAVKTAAAADITPPPSSRPRESAAEQRINAWLAVAARLKGTPPAPRSCS</sequence>
<protein>
    <submittedName>
        <fullName evidence="2">Helix-turn-helix protein</fullName>
    </submittedName>
</protein>
<evidence type="ECO:0000313" key="2">
    <source>
        <dbReference type="EMBL" id="TWA83134.1"/>
    </source>
</evidence>
<evidence type="ECO:0000256" key="1">
    <source>
        <dbReference type="SAM" id="MobiDB-lite"/>
    </source>
</evidence>
<feature type="region of interest" description="Disordered" evidence="1">
    <location>
        <begin position="1"/>
        <end position="48"/>
    </location>
</feature>
<feature type="region of interest" description="Disordered" evidence="1">
    <location>
        <begin position="146"/>
        <end position="166"/>
    </location>
</feature>
<gene>
    <name evidence="2" type="ORF">FBZ83_106317</name>
</gene>
<proteinExistence type="predicted"/>
<evidence type="ECO:0000313" key="3">
    <source>
        <dbReference type="Proteomes" id="UP000318529"/>
    </source>
</evidence>